<evidence type="ECO:0000313" key="2">
    <source>
        <dbReference type="EMBL" id="QBQ66688.1"/>
    </source>
</evidence>
<reference evidence="2" key="1">
    <citation type="submission" date="2018-09" db="EMBL/GenBank/DDBJ databases">
        <authorList>
            <person name="Yuan Q."/>
            <person name="Jiang X."/>
            <person name="Jing Y."/>
            <person name="Cheng Q."/>
            <person name="Zhou D."/>
        </authorList>
    </citation>
    <scope>NUCLEOTIDE SEQUENCE</scope>
    <source>
        <strain evidence="2">150707804</strain>
        <plasmid evidence="2">p707804-1FII</plasmid>
    </source>
</reference>
<reference evidence="1" key="2">
    <citation type="journal article" date="2023" name="Genes Genomics">
        <title>Genomic insights of Leclercia adecarboxylata strains linked to an outbreak in public hospitals in Mexico.</title>
        <authorList>
            <person name="Barrios-Villa E."/>
            <person name="Pacheco-Flores B."/>
            <person name="Lozano-Zarain P."/>
            <person name="Del Campo-Ortega R."/>
            <person name="de Jesus Ascencio-Montiel I."/>
            <person name="Gonzalez-Leon M."/>
            <person name="Camorlinga-Ponce M."/>
            <person name="Gaytan Cervantes F.J."/>
            <person name="Gonzalez Torres C."/>
            <person name="Aguilar E."/>
            <person name="Gonzalez Ibarra J."/>
            <person name="Torres Lopez F.J."/>
            <person name="Rosas-Vargas H."/>
            <person name="Gonzalez-Bonilla C.R."/>
            <person name="Del Carmen Rocha-Gracia R."/>
        </authorList>
    </citation>
    <scope>NUCLEOTIDE SEQUENCE</scope>
    <source>
        <strain evidence="1">Lac40</strain>
    </source>
</reference>
<dbReference type="EMBL" id="MH909330">
    <property type="protein sequence ID" value="QBQ66688.1"/>
    <property type="molecule type" value="Genomic_DNA"/>
</dbReference>
<organism evidence="2">
    <name type="scientific">Leclercia adecarboxylata</name>
    <dbReference type="NCBI Taxonomy" id="83655"/>
    <lineage>
        <taxon>Bacteria</taxon>
        <taxon>Pseudomonadati</taxon>
        <taxon>Pseudomonadota</taxon>
        <taxon>Gammaproteobacteria</taxon>
        <taxon>Enterobacterales</taxon>
        <taxon>Enterobacteriaceae</taxon>
        <taxon>Leclercia</taxon>
    </lineage>
</organism>
<dbReference type="EMBL" id="JAOURS010000032">
    <property type="protein sequence ID" value="MDC6640743.1"/>
    <property type="molecule type" value="Genomic_DNA"/>
</dbReference>
<proteinExistence type="predicted"/>
<name>A0A482M1N7_9ENTR</name>
<sequence>MICAIHLTPRCRRPARGQVSLTRLMIDADGVEYALPSRHFRTDNAPDSRAVYATDRRASTEACGVLLSFEAPTRQLVTTAVWEVLEPGEPARESRHVVQWLLPGNTMPVISDDTWLWPDRPDTPQLSPGDWPVLDVRPPAHARVARRGLTIIDTRSPEGLIRRRFQTFPLVALEPGISSPRLPDVLTRFN</sequence>
<geneLocation type="plasmid" evidence="2">
    <name>p707804-1FII</name>
</geneLocation>
<dbReference type="RefSeq" id="WP_223610700.1">
    <property type="nucleotide sequence ID" value="NZ_JAIPRI010000020.1"/>
</dbReference>
<protein>
    <submittedName>
        <fullName evidence="1">Conjugal transfer protein TraV</fullName>
    </submittedName>
</protein>
<dbReference type="Proteomes" id="UP001149314">
    <property type="component" value="Unassembled WGS sequence"/>
</dbReference>
<accession>A0A482M1N7</accession>
<keyword evidence="2" id="KW-0614">Plasmid</keyword>
<dbReference type="AlphaFoldDB" id="A0A482M1N7"/>
<gene>
    <name evidence="1" type="ORF">OEZ79_21170</name>
</gene>
<evidence type="ECO:0000313" key="1">
    <source>
        <dbReference type="EMBL" id="MDC6640743.1"/>
    </source>
</evidence>